<proteinExistence type="predicted"/>
<organism evidence="1 2">
    <name type="scientific">Catellatospora coxensis</name>
    <dbReference type="NCBI Taxonomy" id="310354"/>
    <lineage>
        <taxon>Bacteria</taxon>
        <taxon>Bacillati</taxon>
        <taxon>Actinomycetota</taxon>
        <taxon>Actinomycetes</taxon>
        <taxon>Micromonosporales</taxon>
        <taxon>Micromonosporaceae</taxon>
        <taxon>Catellatospora</taxon>
    </lineage>
</organism>
<sequence>MYRALAVTGVPPSAISAVTATVCGGTPPQVGLPTAATLDSTRLMVAPPDVVVVAGPAVAGLPVGRAAAGEVTLSGVAWSRVHESPTPMQPCRLNMVTTASTAVTGARNLSTV</sequence>
<protein>
    <submittedName>
        <fullName evidence="1">Uncharacterized protein</fullName>
    </submittedName>
</protein>
<name>A0A8J3KQG6_9ACTN</name>
<accession>A0A8J3KQG6</accession>
<keyword evidence="2" id="KW-1185">Reference proteome</keyword>
<gene>
    <name evidence="1" type="ORF">Cco03nite_10780</name>
</gene>
<dbReference type="EMBL" id="BONI01000006">
    <property type="protein sequence ID" value="GIG04378.1"/>
    <property type="molecule type" value="Genomic_DNA"/>
</dbReference>
<evidence type="ECO:0000313" key="2">
    <source>
        <dbReference type="Proteomes" id="UP000630887"/>
    </source>
</evidence>
<dbReference type="Proteomes" id="UP000630887">
    <property type="component" value="Unassembled WGS sequence"/>
</dbReference>
<reference evidence="1 2" key="1">
    <citation type="submission" date="2021-01" db="EMBL/GenBank/DDBJ databases">
        <title>Whole genome shotgun sequence of Catellatospora coxensis NBRC 107359.</title>
        <authorList>
            <person name="Komaki H."/>
            <person name="Tamura T."/>
        </authorList>
    </citation>
    <scope>NUCLEOTIDE SEQUENCE [LARGE SCALE GENOMIC DNA]</scope>
    <source>
        <strain evidence="1 2">NBRC 107359</strain>
    </source>
</reference>
<comment type="caution">
    <text evidence="1">The sequence shown here is derived from an EMBL/GenBank/DDBJ whole genome shotgun (WGS) entry which is preliminary data.</text>
</comment>
<evidence type="ECO:0000313" key="1">
    <source>
        <dbReference type="EMBL" id="GIG04378.1"/>
    </source>
</evidence>
<dbReference type="AlphaFoldDB" id="A0A8J3KQG6"/>